<dbReference type="SUPFAM" id="SSF47769">
    <property type="entry name" value="SAM/Pointed domain"/>
    <property type="match status" value="1"/>
</dbReference>
<feature type="non-terminal residue" evidence="2">
    <location>
        <position position="1"/>
    </location>
</feature>
<accession>A0A8S2UL55</accession>
<comment type="caution">
    <text evidence="2">The sequence shown here is derived from an EMBL/GenBank/DDBJ whole genome shotgun (WGS) entry which is preliminary data.</text>
</comment>
<proteinExistence type="predicted"/>
<dbReference type="Gene3D" id="1.10.150.50">
    <property type="entry name" value="Transcription Factor, Ets-1"/>
    <property type="match status" value="1"/>
</dbReference>
<evidence type="ECO:0000259" key="1">
    <source>
        <dbReference type="PROSITE" id="PS50105"/>
    </source>
</evidence>
<dbReference type="InterPro" id="IPR013761">
    <property type="entry name" value="SAM/pointed_sf"/>
</dbReference>
<dbReference type="Proteomes" id="UP000676336">
    <property type="component" value="Unassembled WGS sequence"/>
</dbReference>
<organism evidence="2 3">
    <name type="scientific">Rotaria magnacalcarata</name>
    <dbReference type="NCBI Taxonomy" id="392030"/>
    <lineage>
        <taxon>Eukaryota</taxon>
        <taxon>Metazoa</taxon>
        <taxon>Spiralia</taxon>
        <taxon>Gnathifera</taxon>
        <taxon>Rotifera</taxon>
        <taxon>Eurotatoria</taxon>
        <taxon>Bdelloidea</taxon>
        <taxon>Philodinida</taxon>
        <taxon>Philodinidae</taxon>
        <taxon>Rotaria</taxon>
    </lineage>
</organism>
<dbReference type="PROSITE" id="PS50105">
    <property type="entry name" value="SAM_DOMAIN"/>
    <property type="match status" value="1"/>
</dbReference>
<reference evidence="2" key="1">
    <citation type="submission" date="2021-02" db="EMBL/GenBank/DDBJ databases">
        <authorList>
            <person name="Nowell W R."/>
        </authorList>
    </citation>
    <scope>NUCLEOTIDE SEQUENCE</scope>
</reference>
<evidence type="ECO:0000313" key="3">
    <source>
        <dbReference type="Proteomes" id="UP000676336"/>
    </source>
</evidence>
<feature type="domain" description="SAM" evidence="1">
    <location>
        <begin position="3"/>
        <end position="45"/>
    </location>
</feature>
<dbReference type="InterPro" id="IPR001660">
    <property type="entry name" value="SAM"/>
</dbReference>
<name>A0A8S2UL55_9BILA</name>
<protein>
    <recommendedName>
        <fullName evidence="1">SAM domain-containing protein</fullName>
    </recommendedName>
</protein>
<dbReference type="EMBL" id="CAJOBI010046565">
    <property type="protein sequence ID" value="CAF4350477.1"/>
    <property type="molecule type" value="Genomic_DNA"/>
</dbReference>
<feature type="non-terminal residue" evidence="2">
    <location>
        <position position="60"/>
    </location>
</feature>
<evidence type="ECO:0000313" key="2">
    <source>
        <dbReference type="EMBL" id="CAF4350477.1"/>
    </source>
</evidence>
<gene>
    <name evidence="2" type="ORF">SMN809_LOCUS28215</name>
</gene>
<dbReference type="Pfam" id="PF00536">
    <property type="entry name" value="SAM_1"/>
    <property type="match status" value="1"/>
</dbReference>
<dbReference type="AlphaFoldDB" id="A0A8S2UL55"/>
<sequence>MDWSHQDVSMRLTENGFDKYIDKFKEEKIDGFSLLNLSSSSIDELLSIKTVDNIIKKPTI</sequence>